<evidence type="ECO:0000313" key="9">
    <source>
        <dbReference type="Proteomes" id="UP000747542"/>
    </source>
</evidence>
<dbReference type="Gene3D" id="1.20.1250.20">
    <property type="entry name" value="MFS general substrate transporter like domains"/>
    <property type="match status" value="2"/>
</dbReference>
<gene>
    <name evidence="8" type="primary">Pht-L2</name>
    <name evidence="8" type="ORF">Hamer_G004583</name>
</gene>
<evidence type="ECO:0000256" key="2">
    <source>
        <dbReference type="ARBA" id="ARBA00022692"/>
    </source>
</evidence>
<evidence type="ECO:0000256" key="5">
    <source>
        <dbReference type="SAM" id="MobiDB-lite"/>
    </source>
</evidence>
<evidence type="ECO:0000313" key="8">
    <source>
        <dbReference type="EMBL" id="KAG7163437.1"/>
    </source>
</evidence>
<keyword evidence="9" id="KW-1185">Reference proteome</keyword>
<dbReference type="InterPro" id="IPR020846">
    <property type="entry name" value="MFS_dom"/>
</dbReference>
<dbReference type="PANTHER" id="PTHR11662">
    <property type="entry name" value="SOLUTE CARRIER FAMILY 17"/>
    <property type="match status" value="1"/>
</dbReference>
<dbReference type="Proteomes" id="UP000747542">
    <property type="component" value="Unassembled WGS sequence"/>
</dbReference>
<evidence type="ECO:0000256" key="3">
    <source>
        <dbReference type="ARBA" id="ARBA00022989"/>
    </source>
</evidence>
<feature type="transmembrane region" description="Helical" evidence="6">
    <location>
        <begin position="187"/>
        <end position="214"/>
    </location>
</feature>
<dbReference type="EMBL" id="JAHLQT010026473">
    <property type="protein sequence ID" value="KAG7163437.1"/>
    <property type="molecule type" value="Genomic_DNA"/>
</dbReference>
<dbReference type="GO" id="GO:0006820">
    <property type="term" value="P:monoatomic anion transport"/>
    <property type="evidence" value="ECO:0007669"/>
    <property type="project" value="TreeGrafter"/>
</dbReference>
<keyword evidence="2 6" id="KW-0812">Transmembrane</keyword>
<feature type="region of interest" description="Disordered" evidence="5">
    <location>
        <begin position="463"/>
        <end position="497"/>
    </location>
</feature>
<feature type="transmembrane region" description="Helical" evidence="6">
    <location>
        <begin position="257"/>
        <end position="275"/>
    </location>
</feature>
<sequence>MIGNSTTVYFYFYRNSTKPSTATSTATLPPHITVAMQKSVTLLAMAHKRSWTPMTDKSNNTEGVTTVNDKLAVGTTNLGVLNRGLVTGDEDPGDGGGEEEGRGRSGEDSEGVALEDTVKTTLVSIIATPPEYSVATSYFFWGYATSNVLGGRLAEVLGGRLVLGIGIILTSFFTILCPFCAYTSKGIFIAVRVIMGISQGMTYSAMGTMLVAWVSPKERGTFLSIVLSGMQLGILASLALGGLLIESGFLGGWPSTFYVFGAIGLVWSIPWFILVRDRPEEHPNISRSELRYIKTHTSSIKTTGVVKVPWVKIMTSPAAWATNVANMGSSYTMLTMVAGIPSYLSSYVPSASMISLCFVRCNPVLTMVVLCISIGCMGPAFCGFHASSQDIAPNLTGTLMGVANTMGSVMAFVGPAVLGTIIEGNPTIKSWRIVFIITSVVSFTCGTFYLIFVKAEPQPWNYPEPKISQMEARNNIEEDEPDQRTHTNNQPTPDPTL</sequence>
<dbReference type="GO" id="GO:0016020">
    <property type="term" value="C:membrane"/>
    <property type="evidence" value="ECO:0007669"/>
    <property type="project" value="UniProtKB-SubCell"/>
</dbReference>
<organism evidence="8 9">
    <name type="scientific">Homarus americanus</name>
    <name type="common">American lobster</name>
    <dbReference type="NCBI Taxonomy" id="6706"/>
    <lineage>
        <taxon>Eukaryota</taxon>
        <taxon>Metazoa</taxon>
        <taxon>Ecdysozoa</taxon>
        <taxon>Arthropoda</taxon>
        <taxon>Crustacea</taxon>
        <taxon>Multicrustacea</taxon>
        <taxon>Malacostraca</taxon>
        <taxon>Eumalacostraca</taxon>
        <taxon>Eucarida</taxon>
        <taxon>Decapoda</taxon>
        <taxon>Pleocyemata</taxon>
        <taxon>Astacidea</taxon>
        <taxon>Nephropoidea</taxon>
        <taxon>Nephropidae</taxon>
        <taxon>Homarus</taxon>
    </lineage>
</organism>
<reference evidence="8" key="1">
    <citation type="journal article" date="2021" name="Sci. Adv.">
        <title>The American lobster genome reveals insights on longevity, neural, and immune adaptations.</title>
        <authorList>
            <person name="Polinski J.M."/>
            <person name="Zimin A.V."/>
            <person name="Clark K.F."/>
            <person name="Kohn A.B."/>
            <person name="Sadowski N."/>
            <person name="Timp W."/>
            <person name="Ptitsyn A."/>
            <person name="Khanna P."/>
            <person name="Romanova D.Y."/>
            <person name="Williams P."/>
            <person name="Greenwood S.J."/>
            <person name="Moroz L.L."/>
            <person name="Walt D.R."/>
            <person name="Bodnar A.G."/>
        </authorList>
    </citation>
    <scope>NUCLEOTIDE SEQUENCE</scope>
    <source>
        <strain evidence="8">GMGI-L3</strain>
    </source>
</reference>
<accession>A0A8J5JSM5</accession>
<feature type="transmembrane region" description="Helical" evidence="6">
    <location>
        <begin position="221"/>
        <end position="245"/>
    </location>
</feature>
<feature type="transmembrane region" description="Helical" evidence="6">
    <location>
        <begin position="433"/>
        <end position="452"/>
    </location>
</feature>
<proteinExistence type="predicted"/>
<feature type="region of interest" description="Disordered" evidence="5">
    <location>
        <begin position="82"/>
        <end position="112"/>
    </location>
</feature>
<dbReference type="PANTHER" id="PTHR11662:SF399">
    <property type="entry name" value="FI19708P1-RELATED"/>
    <property type="match status" value="1"/>
</dbReference>
<dbReference type="PROSITE" id="PS50850">
    <property type="entry name" value="MFS"/>
    <property type="match status" value="1"/>
</dbReference>
<feature type="compositionally biased region" description="Acidic residues" evidence="5">
    <location>
        <begin position="88"/>
        <end position="98"/>
    </location>
</feature>
<feature type="transmembrane region" description="Helical" evidence="6">
    <location>
        <begin position="364"/>
        <end position="386"/>
    </location>
</feature>
<evidence type="ECO:0000259" key="7">
    <source>
        <dbReference type="PROSITE" id="PS50850"/>
    </source>
</evidence>
<keyword evidence="3 6" id="KW-1133">Transmembrane helix</keyword>
<keyword evidence="4 6" id="KW-0472">Membrane</keyword>
<dbReference type="Pfam" id="PF07690">
    <property type="entry name" value="MFS_1"/>
    <property type="match status" value="1"/>
</dbReference>
<comment type="caution">
    <text evidence="8">The sequence shown here is derived from an EMBL/GenBank/DDBJ whole genome shotgun (WGS) entry which is preliminary data.</text>
</comment>
<comment type="subcellular location">
    <subcellularLocation>
        <location evidence="1">Membrane</location>
        <topology evidence="1">Multi-pass membrane protein</topology>
    </subcellularLocation>
</comment>
<feature type="domain" description="Major facilitator superfamily (MFS) profile" evidence="7">
    <location>
        <begin position="72"/>
        <end position="497"/>
    </location>
</feature>
<feature type="transmembrane region" description="Helical" evidence="6">
    <location>
        <begin position="161"/>
        <end position="181"/>
    </location>
</feature>
<evidence type="ECO:0000256" key="6">
    <source>
        <dbReference type="SAM" id="Phobius"/>
    </source>
</evidence>
<dbReference type="AlphaFoldDB" id="A0A8J5JSM5"/>
<dbReference type="InterPro" id="IPR050382">
    <property type="entry name" value="MFS_Na/Anion_cotransporter"/>
</dbReference>
<evidence type="ECO:0000256" key="4">
    <source>
        <dbReference type="ARBA" id="ARBA00023136"/>
    </source>
</evidence>
<evidence type="ECO:0000256" key="1">
    <source>
        <dbReference type="ARBA" id="ARBA00004141"/>
    </source>
</evidence>
<protein>
    <submittedName>
        <fullName evidence="8">Inorganic phosphate cotransporter-like 2</fullName>
    </submittedName>
</protein>
<dbReference type="InterPro" id="IPR036259">
    <property type="entry name" value="MFS_trans_sf"/>
</dbReference>
<dbReference type="GO" id="GO:0022857">
    <property type="term" value="F:transmembrane transporter activity"/>
    <property type="evidence" value="ECO:0007669"/>
    <property type="project" value="InterPro"/>
</dbReference>
<feature type="transmembrane region" description="Helical" evidence="6">
    <location>
        <begin position="398"/>
        <end position="421"/>
    </location>
</feature>
<dbReference type="InterPro" id="IPR011701">
    <property type="entry name" value="MFS"/>
</dbReference>
<name>A0A8J5JSM5_HOMAM</name>
<dbReference type="SUPFAM" id="SSF103473">
    <property type="entry name" value="MFS general substrate transporter"/>
    <property type="match status" value="1"/>
</dbReference>